<evidence type="ECO:0000313" key="1">
    <source>
        <dbReference type="EMBL" id="SEU46439.1"/>
    </source>
</evidence>
<dbReference type="Proteomes" id="UP000199361">
    <property type="component" value="Unassembled WGS sequence"/>
</dbReference>
<gene>
    <name evidence="1" type="ORF">SAMN05421811_12734</name>
</gene>
<dbReference type="RefSeq" id="WP_091094008.1">
    <property type="nucleotide sequence ID" value="NZ_FOHX01000027.1"/>
</dbReference>
<reference evidence="1 2" key="1">
    <citation type="submission" date="2016-10" db="EMBL/GenBank/DDBJ databases">
        <authorList>
            <person name="de Groot N.N."/>
        </authorList>
    </citation>
    <scope>NUCLEOTIDE SEQUENCE [LARGE SCALE GENOMIC DNA]</scope>
    <source>
        <strain evidence="1 2">CGMCC 4.5598</strain>
    </source>
</reference>
<organism evidence="1 2">
    <name type="scientific">Nonomuraea wenchangensis</name>
    <dbReference type="NCBI Taxonomy" id="568860"/>
    <lineage>
        <taxon>Bacteria</taxon>
        <taxon>Bacillati</taxon>
        <taxon>Actinomycetota</taxon>
        <taxon>Actinomycetes</taxon>
        <taxon>Streptosporangiales</taxon>
        <taxon>Streptosporangiaceae</taxon>
        <taxon>Nonomuraea</taxon>
    </lineage>
</organism>
<dbReference type="STRING" id="568860.SAMN05421811_12734"/>
<dbReference type="EMBL" id="FOHX01000027">
    <property type="protein sequence ID" value="SEU46439.1"/>
    <property type="molecule type" value="Genomic_DNA"/>
</dbReference>
<proteinExistence type="predicted"/>
<protein>
    <submittedName>
        <fullName evidence="1">Uncharacterized protein</fullName>
    </submittedName>
</protein>
<dbReference type="AlphaFoldDB" id="A0A1I0LTN4"/>
<evidence type="ECO:0000313" key="2">
    <source>
        <dbReference type="Proteomes" id="UP000199361"/>
    </source>
</evidence>
<sequence>MISSLTLSEVIGRAMNAGMTPAEVTAKVFRALIDHNIGQATVPEEDLRVVVEVAANYLDMCEPPPEREMAALASVRAHLRERA</sequence>
<accession>A0A1I0LTN4</accession>
<keyword evidence="2" id="KW-1185">Reference proteome</keyword>
<name>A0A1I0LTN4_9ACTN</name>